<evidence type="ECO:0000256" key="12">
    <source>
        <dbReference type="PIRNR" id="PIRNR003097"/>
    </source>
</evidence>
<evidence type="ECO:0000256" key="7">
    <source>
        <dbReference type="ARBA" id="ARBA00022618"/>
    </source>
</evidence>
<sequence>MKHFLYLNWQSAKQALAKIVRQPFGSLLTLLMLALALALPLSLYLAVNSVQEWVGRLTATPQITLFMEQTAEQADIAAVNSTLSHHPKVKSFSFVSKGQALQDLEKRNGLSGLSDGLEGNPLPDAFVVTPKSLEPRELDMLQKELSGLPMVELAQFDASWAKRLYGMVEMGKKLTWFLAAALGLALVLVTHNAIRMQILARQDEIAVSKLIGATDSFIRRPFLYHALWQGVLAALLAWGLSCWLAAMANPAISEFAMLYGERVELRALNLPELAALIGISAALAMLGARLAADHHLRKVEPK</sequence>
<dbReference type="EMBL" id="CP017707">
    <property type="protein sequence ID" value="AOZ51429.1"/>
    <property type="molecule type" value="Genomic_DNA"/>
</dbReference>
<keyword evidence="7 12" id="KW-0132">Cell division</keyword>
<evidence type="ECO:0000256" key="9">
    <source>
        <dbReference type="ARBA" id="ARBA00022989"/>
    </source>
</evidence>
<name>A0A1D9LJP7_9NEIS</name>
<feature type="domain" description="FtsX extracellular" evidence="14">
    <location>
        <begin position="62"/>
        <end position="152"/>
    </location>
</feature>
<comment type="function">
    <text evidence="12">Part of the ABC transporter FtsEX involved in cellular division.</text>
</comment>
<dbReference type="PIRSF" id="PIRSF003097">
    <property type="entry name" value="FtsX"/>
    <property type="match status" value="1"/>
</dbReference>
<keyword evidence="6 12" id="KW-0997">Cell inner membrane</keyword>
<dbReference type="STRING" id="1108595.BKX93_16420"/>
<evidence type="ECO:0000256" key="6">
    <source>
        <dbReference type="ARBA" id="ARBA00022519"/>
    </source>
</evidence>
<dbReference type="PANTHER" id="PTHR47755">
    <property type="entry name" value="CELL DIVISION PROTEIN FTSX"/>
    <property type="match status" value="1"/>
</dbReference>
<evidence type="ECO:0000256" key="5">
    <source>
        <dbReference type="ARBA" id="ARBA00022475"/>
    </source>
</evidence>
<dbReference type="Pfam" id="PF18075">
    <property type="entry name" value="FtsX_ECD"/>
    <property type="match status" value="1"/>
</dbReference>
<evidence type="ECO:0000313" key="15">
    <source>
        <dbReference type="EMBL" id="AOZ51429.1"/>
    </source>
</evidence>
<dbReference type="AlphaFoldDB" id="A0A1D9LJP7"/>
<proteinExistence type="inferred from homology"/>
<evidence type="ECO:0000256" key="10">
    <source>
        <dbReference type="ARBA" id="ARBA00023136"/>
    </source>
</evidence>
<organism evidence="15 16">
    <name type="scientific">Chromobacterium vaccinii</name>
    <dbReference type="NCBI Taxonomy" id="1108595"/>
    <lineage>
        <taxon>Bacteria</taxon>
        <taxon>Pseudomonadati</taxon>
        <taxon>Pseudomonadota</taxon>
        <taxon>Betaproteobacteria</taxon>
        <taxon>Neisseriales</taxon>
        <taxon>Chromobacteriaceae</taxon>
        <taxon>Chromobacterium</taxon>
    </lineage>
</organism>
<dbReference type="GO" id="GO:0005886">
    <property type="term" value="C:plasma membrane"/>
    <property type="evidence" value="ECO:0007669"/>
    <property type="project" value="UniProtKB-SubCell"/>
</dbReference>
<evidence type="ECO:0000256" key="1">
    <source>
        <dbReference type="ARBA" id="ARBA00004429"/>
    </source>
</evidence>
<dbReference type="InterPro" id="IPR003838">
    <property type="entry name" value="ABC3_permease_C"/>
</dbReference>
<dbReference type="GO" id="GO:0032153">
    <property type="term" value="C:cell division site"/>
    <property type="evidence" value="ECO:0007669"/>
    <property type="project" value="TreeGrafter"/>
</dbReference>
<comment type="subcellular location">
    <subcellularLocation>
        <location evidence="1">Cell inner membrane</location>
        <topology evidence="1">Multi-pass membrane protein</topology>
    </subcellularLocation>
</comment>
<dbReference type="GO" id="GO:0051301">
    <property type="term" value="P:cell division"/>
    <property type="evidence" value="ECO:0007669"/>
    <property type="project" value="UniProtKB-KW"/>
</dbReference>
<accession>A0A1D9LJP7</accession>
<dbReference type="Gene3D" id="3.30.70.3040">
    <property type="match status" value="1"/>
</dbReference>
<dbReference type="RefSeq" id="WP_046158084.1">
    <property type="nucleotide sequence ID" value="NZ_CP017707.1"/>
</dbReference>
<dbReference type="Proteomes" id="UP000178776">
    <property type="component" value="Chromosome"/>
</dbReference>
<gene>
    <name evidence="15" type="ORF">BKX93_16420</name>
</gene>
<evidence type="ECO:0000259" key="13">
    <source>
        <dbReference type="Pfam" id="PF02687"/>
    </source>
</evidence>
<keyword evidence="8" id="KW-0812">Transmembrane</keyword>
<evidence type="ECO:0000256" key="4">
    <source>
        <dbReference type="ARBA" id="ARBA00021907"/>
    </source>
</evidence>
<comment type="similarity">
    <text evidence="2 12">Belongs to the ABC-4 integral membrane protein family. FtsX subfamily.</text>
</comment>
<dbReference type="GeneID" id="68842793"/>
<dbReference type="KEGG" id="cvc:BKX93_16420"/>
<evidence type="ECO:0000259" key="14">
    <source>
        <dbReference type="Pfam" id="PF18075"/>
    </source>
</evidence>
<evidence type="ECO:0000256" key="2">
    <source>
        <dbReference type="ARBA" id="ARBA00007379"/>
    </source>
</evidence>
<dbReference type="Pfam" id="PF02687">
    <property type="entry name" value="FtsX"/>
    <property type="match status" value="1"/>
</dbReference>
<comment type="subunit">
    <text evidence="3">Forms a membrane-associated complex with FtsE.</text>
</comment>
<feature type="domain" description="ABC3 transporter permease C-terminal" evidence="13">
    <location>
        <begin position="177"/>
        <end position="286"/>
    </location>
</feature>
<evidence type="ECO:0000256" key="11">
    <source>
        <dbReference type="ARBA" id="ARBA00023306"/>
    </source>
</evidence>
<dbReference type="PANTHER" id="PTHR47755:SF1">
    <property type="entry name" value="CELL DIVISION PROTEIN FTSX"/>
    <property type="match status" value="1"/>
</dbReference>
<protein>
    <recommendedName>
        <fullName evidence="4 12">Cell division protein FtsX</fullName>
    </recommendedName>
</protein>
<reference evidence="15 16" key="1">
    <citation type="submission" date="2016-10" db="EMBL/GenBank/DDBJ databases">
        <title>Chromobacterium muskegensis sp. nov., an insecticidal bacterium isolated from Sphagnum bogs.</title>
        <authorList>
            <person name="Sparks M.E."/>
            <person name="Blackburn M.B."/>
            <person name="Gundersen-Rindal D.E."/>
            <person name="Mitchell A."/>
            <person name="Farrar R."/>
            <person name="Kuhar D."/>
        </authorList>
    </citation>
    <scope>NUCLEOTIDE SEQUENCE [LARGE SCALE GENOMIC DNA]</scope>
    <source>
        <strain evidence="15 16">21-1</strain>
    </source>
</reference>
<dbReference type="InterPro" id="IPR047590">
    <property type="entry name" value="FtsX_proteobact-type"/>
</dbReference>
<evidence type="ECO:0000313" key="16">
    <source>
        <dbReference type="Proteomes" id="UP000178776"/>
    </source>
</evidence>
<keyword evidence="10 12" id="KW-0472">Membrane</keyword>
<keyword evidence="9" id="KW-1133">Transmembrane helix</keyword>
<dbReference type="NCBIfam" id="TIGR00439">
    <property type="entry name" value="FtsX_Gneg"/>
    <property type="match status" value="1"/>
</dbReference>
<keyword evidence="11 12" id="KW-0131">Cell cycle</keyword>
<dbReference type="InterPro" id="IPR040690">
    <property type="entry name" value="FtsX_ECD"/>
</dbReference>
<evidence type="ECO:0000256" key="8">
    <source>
        <dbReference type="ARBA" id="ARBA00022692"/>
    </source>
</evidence>
<keyword evidence="5 12" id="KW-1003">Cell membrane</keyword>
<dbReference type="InterPro" id="IPR004513">
    <property type="entry name" value="FtsX"/>
</dbReference>
<evidence type="ECO:0000256" key="3">
    <source>
        <dbReference type="ARBA" id="ARBA00011160"/>
    </source>
</evidence>